<feature type="domain" description="TadE-like" evidence="2">
    <location>
        <begin position="20"/>
        <end position="56"/>
    </location>
</feature>
<comment type="caution">
    <text evidence="3">The sequence shown here is derived from an EMBL/GenBank/DDBJ whole genome shotgun (WGS) entry which is preliminary data.</text>
</comment>
<keyword evidence="1" id="KW-1133">Transmembrane helix</keyword>
<evidence type="ECO:0000313" key="3">
    <source>
        <dbReference type="EMBL" id="TDP84142.1"/>
    </source>
</evidence>
<proteinExistence type="predicted"/>
<keyword evidence="4" id="KW-1185">Reference proteome</keyword>
<keyword evidence="1" id="KW-0812">Transmembrane</keyword>
<dbReference type="Proteomes" id="UP000294547">
    <property type="component" value="Unassembled WGS sequence"/>
</dbReference>
<gene>
    <name evidence="3" type="ORF">EDD54_2746</name>
</gene>
<protein>
    <submittedName>
        <fullName evidence="3">Flp pilus assembly protein TadG</fullName>
    </submittedName>
</protein>
<accession>A0A4R6RDC8</accession>
<sequence length="189" mass="20323">MAPLTTLARRLLALARSNRGVSAVEFALILPVMLLLYAGGVELSEALSVDRKVNRVSSTICDLVSQVSNVSSSDMTDIFNASAAILEPYSTGTSLKMQILVVDIGSTKQTVNWSKAKNDSVYAKGVTSPITVPSAIAVVGTQVVIARVRYSYQSPFGDLMKSVTGHDTYDLEHVFMMRPRLGTSITFSS</sequence>
<evidence type="ECO:0000256" key="1">
    <source>
        <dbReference type="SAM" id="Phobius"/>
    </source>
</evidence>
<dbReference type="RefSeq" id="WP_126540058.1">
    <property type="nucleotide sequence ID" value="NZ_BSPM01000002.1"/>
</dbReference>
<evidence type="ECO:0000259" key="2">
    <source>
        <dbReference type="Pfam" id="PF07811"/>
    </source>
</evidence>
<feature type="transmembrane region" description="Helical" evidence="1">
    <location>
        <begin position="21"/>
        <end position="40"/>
    </location>
</feature>
<dbReference type="EMBL" id="SNXY01000008">
    <property type="protein sequence ID" value="TDP84142.1"/>
    <property type="molecule type" value="Genomic_DNA"/>
</dbReference>
<dbReference type="Pfam" id="PF07811">
    <property type="entry name" value="TadE"/>
    <property type="match status" value="1"/>
</dbReference>
<dbReference type="OrthoDB" id="7189296at2"/>
<keyword evidence="1" id="KW-0472">Membrane</keyword>
<dbReference type="InterPro" id="IPR012495">
    <property type="entry name" value="TadE-like_dom"/>
</dbReference>
<evidence type="ECO:0000313" key="4">
    <source>
        <dbReference type="Proteomes" id="UP000294547"/>
    </source>
</evidence>
<organism evidence="3 4">
    <name type="scientific">Oharaeibacter diazotrophicus</name>
    <dbReference type="NCBI Taxonomy" id="1920512"/>
    <lineage>
        <taxon>Bacteria</taxon>
        <taxon>Pseudomonadati</taxon>
        <taxon>Pseudomonadota</taxon>
        <taxon>Alphaproteobacteria</taxon>
        <taxon>Hyphomicrobiales</taxon>
        <taxon>Pleomorphomonadaceae</taxon>
        <taxon>Oharaeibacter</taxon>
    </lineage>
</organism>
<dbReference type="AlphaFoldDB" id="A0A4R6RDC8"/>
<name>A0A4R6RDC8_9HYPH</name>
<reference evidence="3 4" key="1">
    <citation type="submission" date="2019-03" db="EMBL/GenBank/DDBJ databases">
        <title>Genomic Encyclopedia of Type Strains, Phase IV (KMG-IV): sequencing the most valuable type-strain genomes for metagenomic binning, comparative biology and taxonomic classification.</title>
        <authorList>
            <person name="Goeker M."/>
        </authorList>
    </citation>
    <scope>NUCLEOTIDE SEQUENCE [LARGE SCALE GENOMIC DNA]</scope>
    <source>
        <strain evidence="3 4">DSM 102969</strain>
    </source>
</reference>